<dbReference type="InterPro" id="IPR012334">
    <property type="entry name" value="Pectin_lyas_fold"/>
</dbReference>
<comment type="catalytic activity">
    <reaction evidence="6 8">
        <text>[(1-&gt;4)-alpha-D-galacturonosyl methyl ester](n) + n H2O = [(1-&gt;4)-alpha-D-galacturonosyl](n) + n methanol + n H(+)</text>
        <dbReference type="Rhea" id="RHEA:22380"/>
        <dbReference type="Rhea" id="RHEA-COMP:14570"/>
        <dbReference type="Rhea" id="RHEA-COMP:14573"/>
        <dbReference type="ChEBI" id="CHEBI:15377"/>
        <dbReference type="ChEBI" id="CHEBI:15378"/>
        <dbReference type="ChEBI" id="CHEBI:17790"/>
        <dbReference type="ChEBI" id="CHEBI:140522"/>
        <dbReference type="ChEBI" id="CHEBI:140523"/>
        <dbReference type="EC" id="3.1.1.11"/>
    </reaction>
</comment>
<gene>
    <name evidence="10" type="primary">PME58</name>
    <name evidence="10" type="ORF">A0J61_07141</name>
</gene>
<comment type="pathway">
    <text evidence="1 8">Glycan metabolism; pectin degradation; 2-dehydro-3-deoxy-D-gluconate from pectin: step 1/5.</text>
</comment>
<keyword evidence="11" id="KW-1185">Reference proteome</keyword>
<dbReference type="InterPro" id="IPR033131">
    <property type="entry name" value="Pectinesterase_Asp_AS"/>
</dbReference>
<dbReference type="EMBL" id="LUGH01000466">
    <property type="protein sequence ID" value="OBZ84810.1"/>
    <property type="molecule type" value="Genomic_DNA"/>
</dbReference>
<accession>A0A1C7N6R7</accession>
<keyword evidence="8" id="KW-0964">Secreted</keyword>
<name>A0A1C7N6R7_9FUNG</name>
<dbReference type="InParanoid" id="A0A1C7N6R7"/>
<evidence type="ECO:0000313" key="10">
    <source>
        <dbReference type="EMBL" id="OBZ84810.1"/>
    </source>
</evidence>
<comment type="function">
    <text evidence="8">Involved in maceration and soft-rotting of plant tissue.</text>
</comment>
<dbReference type="InterPro" id="IPR011050">
    <property type="entry name" value="Pectin_lyase_fold/virulence"/>
</dbReference>
<evidence type="ECO:0000256" key="2">
    <source>
        <dbReference type="ARBA" id="ARBA00008891"/>
    </source>
</evidence>
<dbReference type="AlphaFoldDB" id="A0A1C7N6R7"/>
<evidence type="ECO:0000313" key="11">
    <source>
        <dbReference type="Proteomes" id="UP000093000"/>
    </source>
</evidence>
<dbReference type="Gene3D" id="2.160.20.10">
    <property type="entry name" value="Single-stranded right-handed beta-helix, Pectin lyase-like"/>
    <property type="match status" value="1"/>
</dbReference>
<comment type="subcellular location">
    <subcellularLocation>
        <location evidence="8">Secreted</location>
    </subcellularLocation>
</comment>
<evidence type="ECO:0000256" key="3">
    <source>
        <dbReference type="ARBA" id="ARBA00013229"/>
    </source>
</evidence>
<dbReference type="PANTHER" id="PTHR31321">
    <property type="entry name" value="ACYL-COA THIOESTER HYDROLASE YBHC-RELATED"/>
    <property type="match status" value="1"/>
</dbReference>
<dbReference type="InterPro" id="IPR000070">
    <property type="entry name" value="Pectinesterase_cat"/>
</dbReference>
<keyword evidence="4 8" id="KW-0378">Hydrolase</keyword>
<evidence type="ECO:0000256" key="7">
    <source>
        <dbReference type="PROSITE-ProRule" id="PRU10040"/>
    </source>
</evidence>
<dbReference type="SUPFAM" id="SSF51126">
    <property type="entry name" value="Pectin lyase-like"/>
    <property type="match status" value="1"/>
</dbReference>
<protein>
    <recommendedName>
        <fullName evidence="3 8">Pectinesterase</fullName>
        <ecNumber evidence="3 8">3.1.1.11</ecNumber>
    </recommendedName>
</protein>
<evidence type="ECO:0000259" key="9">
    <source>
        <dbReference type="Pfam" id="PF01095"/>
    </source>
</evidence>
<feature type="active site" evidence="7">
    <location>
        <position position="155"/>
    </location>
</feature>
<keyword evidence="8" id="KW-0961">Cell wall biogenesis/degradation</keyword>
<evidence type="ECO:0000256" key="5">
    <source>
        <dbReference type="ARBA" id="ARBA00023085"/>
    </source>
</evidence>
<comment type="caution">
    <text evidence="10">The sequence shown here is derived from an EMBL/GenBank/DDBJ whole genome shotgun (WGS) entry which is preliminary data.</text>
</comment>
<feature type="domain" description="Pectinesterase catalytic" evidence="9">
    <location>
        <begin position="10"/>
        <end position="283"/>
    </location>
</feature>
<dbReference type="STRING" id="101091.A0A1C7N6R7"/>
<dbReference type="OrthoDB" id="1546079at2759"/>
<evidence type="ECO:0000256" key="1">
    <source>
        <dbReference type="ARBA" id="ARBA00005184"/>
    </source>
</evidence>
<dbReference type="EC" id="3.1.1.11" evidence="3 8"/>
<proteinExistence type="inferred from homology"/>
<dbReference type="GO" id="GO:0005576">
    <property type="term" value="C:extracellular region"/>
    <property type="evidence" value="ECO:0007669"/>
    <property type="project" value="UniProtKB-SubCell"/>
</dbReference>
<sequence>MSEAASVKVCASCDYQTISDALHALPNDNQSYTVSIAAGVYNERIWVNRSNVNLEAAGSGKVYIQYSIAHNTQDPSSHAWEKAVVTVNGNNVSFRNLVLSNTFKQTRNIATVALNVQGQKVSFYKTKIYGFQDTLLISAAGTAYFKDCYVEGSVDFIFGYGVGYFQGCVIGSNAVGYVTAQNRASESATGGFYFNQCHMKATIPSGPIASNADNTLSFTSNTQFANSTYLGRPWSQYARVVYMNSYFENHIKPAGWSIWKATDPRINHVLFGEYKNNGPIGSFGSLRAPFASLLNSTDIAHYKPFPAIDCALKEKGCIEKAFGLHK</sequence>
<dbReference type="UniPathway" id="UPA00545">
    <property type="reaction ID" value="UER00823"/>
</dbReference>
<dbReference type="PANTHER" id="PTHR31321:SF58">
    <property type="entry name" value="METHYLESTERASE, PUTATIVE-RELATED"/>
    <property type="match status" value="1"/>
</dbReference>
<reference evidence="10 11" key="1">
    <citation type="submission" date="2016-03" db="EMBL/GenBank/DDBJ databases">
        <title>Choanephora cucurbitarum.</title>
        <authorList>
            <person name="Min B."/>
            <person name="Park H."/>
            <person name="Park J.-H."/>
            <person name="Shin H.-D."/>
            <person name="Choi I.-G."/>
        </authorList>
    </citation>
    <scope>NUCLEOTIDE SEQUENCE [LARGE SCALE GENOMIC DNA]</scope>
    <source>
        <strain evidence="10 11">KUS-F28377</strain>
    </source>
</reference>
<evidence type="ECO:0000256" key="6">
    <source>
        <dbReference type="ARBA" id="ARBA00047928"/>
    </source>
</evidence>
<dbReference type="PROSITE" id="PS00503">
    <property type="entry name" value="PECTINESTERASE_2"/>
    <property type="match status" value="1"/>
</dbReference>
<dbReference type="GO" id="GO:0030599">
    <property type="term" value="F:pectinesterase activity"/>
    <property type="evidence" value="ECO:0007669"/>
    <property type="project" value="UniProtKB-UniRule"/>
</dbReference>
<evidence type="ECO:0000256" key="4">
    <source>
        <dbReference type="ARBA" id="ARBA00022801"/>
    </source>
</evidence>
<dbReference type="GO" id="GO:0042545">
    <property type="term" value="P:cell wall modification"/>
    <property type="evidence" value="ECO:0007669"/>
    <property type="project" value="UniProtKB-UniRule"/>
</dbReference>
<keyword evidence="5 8" id="KW-0063">Aspartyl esterase</keyword>
<organism evidence="10 11">
    <name type="scientific">Choanephora cucurbitarum</name>
    <dbReference type="NCBI Taxonomy" id="101091"/>
    <lineage>
        <taxon>Eukaryota</taxon>
        <taxon>Fungi</taxon>
        <taxon>Fungi incertae sedis</taxon>
        <taxon>Mucoromycota</taxon>
        <taxon>Mucoromycotina</taxon>
        <taxon>Mucoromycetes</taxon>
        <taxon>Mucorales</taxon>
        <taxon>Mucorineae</taxon>
        <taxon>Choanephoraceae</taxon>
        <taxon>Choanephoroideae</taxon>
        <taxon>Choanephora</taxon>
    </lineage>
</organism>
<dbReference type="GO" id="GO:0045490">
    <property type="term" value="P:pectin catabolic process"/>
    <property type="evidence" value="ECO:0007669"/>
    <property type="project" value="UniProtKB-UniRule"/>
</dbReference>
<dbReference type="Pfam" id="PF01095">
    <property type="entry name" value="Pectinesterase"/>
    <property type="match status" value="1"/>
</dbReference>
<comment type="similarity">
    <text evidence="2">Belongs to the pectinesterase family.</text>
</comment>
<dbReference type="Proteomes" id="UP000093000">
    <property type="component" value="Unassembled WGS sequence"/>
</dbReference>
<evidence type="ECO:0000256" key="8">
    <source>
        <dbReference type="RuleBase" id="RU000589"/>
    </source>
</evidence>